<feature type="binding site" evidence="11">
    <location>
        <begin position="392"/>
        <end position="393"/>
    </location>
    <ligand>
        <name>substrate</name>
    </ligand>
</feature>
<keyword evidence="8 13" id="KW-0326">Glycosidase</keyword>
<evidence type="ECO:0000256" key="11">
    <source>
        <dbReference type="PIRSR" id="PIRSR617736-2"/>
    </source>
</evidence>
<dbReference type="InterPro" id="IPR001360">
    <property type="entry name" value="Glyco_hydro_1"/>
</dbReference>
<dbReference type="Proteomes" id="UP000286928">
    <property type="component" value="Unassembled WGS sequence"/>
</dbReference>
<evidence type="ECO:0000256" key="13">
    <source>
        <dbReference type="RuleBase" id="RU361175"/>
    </source>
</evidence>
<proteinExistence type="inferred from homology"/>
<dbReference type="GO" id="GO:0008422">
    <property type="term" value="F:beta-glucosidase activity"/>
    <property type="evidence" value="ECO:0007669"/>
    <property type="project" value="UniProtKB-EC"/>
</dbReference>
<evidence type="ECO:0000256" key="7">
    <source>
        <dbReference type="ARBA" id="ARBA00023277"/>
    </source>
</evidence>
<reference evidence="15" key="1">
    <citation type="submission" date="2017-10" db="EMBL/GenBank/DDBJ databases">
        <authorList>
            <person name="Wilpiszeski R.L."/>
            <person name="Zhidan Z."/>
            <person name="House C.H."/>
        </authorList>
    </citation>
    <scope>NUCLEOTIDE SEQUENCE</scope>
    <source>
        <strain evidence="15">12_S12</strain>
    </source>
</reference>
<evidence type="ECO:0000256" key="2">
    <source>
        <dbReference type="ARBA" id="ARBA00004987"/>
    </source>
</evidence>
<evidence type="ECO:0000256" key="8">
    <source>
        <dbReference type="ARBA" id="ARBA00023295"/>
    </source>
</evidence>
<evidence type="ECO:0000256" key="5">
    <source>
        <dbReference type="ARBA" id="ARBA00022801"/>
    </source>
</evidence>
<reference evidence="16 17" key="2">
    <citation type="journal article" date="2019" name="Extremophiles">
        <title>Biogeography of thermophiles and predominance of Thermus scotoductus in domestic water heaters.</title>
        <authorList>
            <person name="Wilpiszeski R.L."/>
            <person name="Zhang Z."/>
            <person name="House C.H."/>
        </authorList>
    </citation>
    <scope>NUCLEOTIDE SEQUENCE [LARGE SCALE GENOMIC DNA]</scope>
    <source>
        <strain evidence="15 17">12_S12</strain>
        <strain evidence="14 16">20_S20</strain>
    </source>
</reference>
<feature type="binding site" evidence="11">
    <location>
        <position position="284"/>
    </location>
    <ligand>
        <name>substrate</name>
    </ligand>
</feature>
<dbReference type="RefSeq" id="WP_126165003.1">
    <property type="nucleotide sequence ID" value="NZ_PELO01000252.1"/>
</dbReference>
<dbReference type="EMBL" id="PEMD01000264">
    <property type="protein sequence ID" value="RTH31527.1"/>
    <property type="molecule type" value="Genomic_DNA"/>
</dbReference>
<dbReference type="SUPFAM" id="SSF51445">
    <property type="entry name" value="(Trans)glycosidases"/>
    <property type="match status" value="1"/>
</dbReference>
<evidence type="ECO:0000256" key="9">
    <source>
        <dbReference type="ARBA" id="ARBA00023326"/>
    </source>
</evidence>
<evidence type="ECO:0000313" key="14">
    <source>
        <dbReference type="EMBL" id="RTH31527.1"/>
    </source>
</evidence>
<feature type="active site" description="Proton donor" evidence="10">
    <location>
        <position position="164"/>
    </location>
</feature>
<dbReference type="Gene3D" id="3.20.20.80">
    <property type="entry name" value="Glycosidases"/>
    <property type="match status" value="1"/>
</dbReference>
<dbReference type="SMR" id="A0A430S7I7"/>
<evidence type="ECO:0000256" key="6">
    <source>
        <dbReference type="ARBA" id="ARBA00023001"/>
    </source>
</evidence>
<evidence type="ECO:0000256" key="1">
    <source>
        <dbReference type="ARBA" id="ARBA00000448"/>
    </source>
</evidence>
<dbReference type="AlphaFoldDB" id="A0A430S7I7"/>
<evidence type="ECO:0000256" key="10">
    <source>
        <dbReference type="PIRSR" id="PIRSR617736-1"/>
    </source>
</evidence>
<dbReference type="PROSITE" id="PS00572">
    <property type="entry name" value="GLYCOSYL_HYDROL_F1_1"/>
    <property type="match status" value="1"/>
</dbReference>
<dbReference type="InterPro" id="IPR033132">
    <property type="entry name" value="GH_1_N_CS"/>
</dbReference>
<feature type="binding site" evidence="11">
    <location>
        <position position="385"/>
    </location>
    <ligand>
        <name>substrate</name>
    </ligand>
</feature>
<feature type="active site" description="Nucleophile" evidence="10 12">
    <location>
        <position position="338"/>
    </location>
</feature>
<dbReference type="EC" id="3.2.1.21" evidence="4 13"/>
<feature type="binding site" evidence="11">
    <location>
        <position position="119"/>
    </location>
    <ligand>
        <name>substrate</name>
    </ligand>
</feature>
<comment type="caution">
    <text evidence="14">The sequence shown here is derived from an EMBL/GenBank/DDBJ whole genome shotgun (WGS) entry which is preliminary data.</text>
</comment>
<evidence type="ECO:0000313" key="15">
    <source>
        <dbReference type="EMBL" id="RTI09732.1"/>
    </source>
</evidence>
<keyword evidence="7" id="KW-0119">Carbohydrate metabolism</keyword>
<dbReference type="PANTHER" id="PTHR10353:SF36">
    <property type="entry name" value="LP05116P"/>
    <property type="match status" value="1"/>
</dbReference>
<dbReference type="NCBIfam" id="TIGR03356">
    <property type="entry name" value="BGL"/>
    <property type="match status" value="1"/>
</dbReference>
<dbReference type="GO" id="GO:0005829">
    <property type="term" value="C:cytosol"/>
    <property type="evidence" value="ECO:0007669"/>
    <property type="project" value="TreeGrafter"/>
</dbReference>
<accession>A0A430S7I7</accession>
<feature type="binding site" evidence="11">
    <location>
        <position position="163"/>
    </location>
    <ligand>
        <name>substrate</name>
    </ligand>
</feature>
<dbReference type="PANTHER" id="PTHR10353">
    <property type="entry name" value="GLYCOSYL HYDROLASE"/>
    <property type="match status" value="1"/>
</dbReference>
<dbReference type="PRINTS" id="PR00131">
    <property type="entry name" value="GLHYDRLASE1"/>
</dbReference>
<evidence type="ECO:0000256" key="12">
    <source>
        <dbReference type="PROSITE-ProRule" id="PRU10055"/>
    </source>
</evidence>
<name>A0A430S7I7_THESC</name>
<dbReference type="Pfam" id="PF00232">
    <property type="entry name" value="Glyco_hydro_1"/>
    <property type="match status" value="1"/>
</dbReference>
<dbReference type="GO" id="GO:0030245">
    <property type="term" value="P:cellulose catabolic process"/>
    <property type="evidence" value="ECO:0007669"/>
    <property type="project" value="UniProtKB-KW"/>
</dbReference>
<evidence type="ECO:0000313" key="17">
    <source>
        <dbReference type="Proteomes" id="UP000287962"/>
    </source>
</evidence>
<keyword evidence="9" id="KW-0624">Polysaccharide degradation</keyword>
<keyword evidence="6" id="KW-0136">Cellulose degradation</keyword>
<dbReference type="PROSITE" id="PS00653">
    <property type="entry name" value="GLYCOSYL_HYDROL_F1_2"/>
    <property type="match status" value="1"/>
</dbReference>
<protein>
    <recommendedName>
        <fullName evidence="4 13">Beta-glucosidase</fullName>
        <ecNumber evidence="4 13">3.2.1.21</ecNumber>
    </recommendedName>
</protein>
<comment type="pathway">
    <text evidence="2">Glycan metabolism; cellulose degradation.</text>
</comment>
<dbReference type="Proteomes" id="UP000287962">
    <property type="component" value="Unassembled WGS sequence"/>
</dbReference>
<dbReference type="InterPro" id="IPR017736">
    <property type="entry name" value="Glyco_hydro_1_beta-glucosidase"/>
</dbReference>
<organism evidence="14 16">
    <name type="scientific">Thermus scotoductus</name>
    <dbReference type="NCBI Taxonomy" id="37636"/>
    <lineage>
        <taxon>Bacteria</taxon>
        <taxon>Thermotogati</taxon>
        <taxon>Deinococcota</taxon>
        <taxon>Deinococci</taxon>
        <taxon>Thermales</taxon>
        <taxon>Thermaceae</taxon>
        <taxon>Thermus</taxon>
    </lineage>
</organism>
<feature type="binding site" evidence="11">
    <location>
        <position position="18"/>
    </location>
    <ligand>
        <name>substrate</name>
    </ligand>
</feature>
<evidence type="ECO:0000256" key="4">
    <source>
        <dbReference type="ARBA" id="ARBA00012744"/>
    </source>
</evidence>
<gene>
    <name evidence="15" type="ORF">CSW25_01280</name>
    <name evidence="14" type="ORF">CSW33_07695</name>
</gene>
<dbReference type="FunFam" id="3.20.20.80:FF:000004">
    <property type="entry name" value="Beta-glucosidase 6-phospho-beta-glucosidase"/>
    <property type="match status" value="1"/>
</dbReference>
<evidence type="ECO:0000313" key="16">
    <source>
        <dbReference type="Proteomes" id="UP000286928"/>
    </source>
</evidence>
<dbReference type="EMBL" id="PEML01000024">
    <property type="protein sequence ID" value="RTI09732.1"/>
    <property type="molecule type" value="Genomic_DNA"/>
</dbReference>
<dbReference type="InterPro" id="IPR017853">
    <property type="entry name" value="GH"/>
</dbReference>
<comment type="catalytic activity">
    <reaction evidence="1 13">
        <text>Hydrolysis of terminal, non-reducing beta-D-glucosyl residues with release of beta-D-glucose.</text>
        <dbReference type="EC" id="3.2.1.21"/>
    </reaction>
</comment>
<dbReference type="InterPro" id="IPR018120">
    <property type="entry name" value="Glyco_hydro_1_AS"/>
</dbReference>
<sequence length="433" mass="48771">MTVNANSFLFGVATSAYQIEGATKEDGRGPSIWDAFAQRKGTIRDGSTGEPACDHYRRWREDLALMKELGIGAYRFSIAWPRVLPEGKGRVNPKGLAFYDRLVDGLLEAGITPFITLYHWDLPLALEQRGGWRSRETAYAFAQYAELVARSLGDRVPFFATLNEPWCSAFLGHFTGEHAPGLRNLEAALRSAHHLLLAHGLAVKALRASGARQVGIVLNFTHVEGEDREAVARTDAYHNRFFLDPLLGSGYPQGIFLGEHPMPIQPGDMEIIAAPIDFLGVNYYTRARVAPGEGLYPVRYLPPKGATTSMGWEVYPEGLYLLLRRLSQATPWPLYVTENGAAYPDRWRGEEVVEDPERVAYLQAHLEATLKARREGGDIRGYFVWSLLDNFEWAQGYTQRFGLFYVDYPSQRRIPKRSALWYQKRIAEITADP</sequence>
<comment type="similarity">
    <text evidence="3 13">Belongs to the glycosyl hydrolase 1 family.</text>
</comment>
<keyword evidence="5 13" id="KW-0378">Hydrolase</keyword>
<evidence type="ECO:0000256" key="3">
    <source>
        <dbReference type="ARBA" id="ARBA00010838"/>
    </source>
</evidence>
<keyword evidence="17" id="KW-1185">Reference proteome</keyword>